<dbReference type="EMBL" id="NGKU01000003">
    <property type="protein sequence ID" value="OTN74225.1"/>
    <property type="molecule type" value="Genomic_DNA"/>
</dbReference>
<proteinExistence type="predicted"/>
<gene>
    <name evidence="1" type="ORF">A5886_003113</name>
</gene>
<accession>A0A241ZZK4</accession>
<feature type="non-terminal residue" evidence="1">
    <location>
        <position position="166"/>
    </location>
</feature>
<sequence length="166" mass="19252">MSKDADNIFNTLIKNVNLGIYQSRINVTNFSSNYIQINEVLESRINVSELDNIVKFSQPFLSDQKYIELFLIKTDTASKISDFKTLKKIVAEIKEQYDFDEDVSFKINKIQRISLPLNKTTTIEYCLETNFKELILQLIDNLRVSDLRCLENKIRISGSFIPNVIS</sequence>
<organism evidence="1 2">
    <name type="scientific">Candidatus Enterococcus testudinis</name>
    <dbReference type="NCBI Taxonomy" id="1834191"/>
    <lineage>
        <taxon>Bacteria</taxon>
        <taxon>Bacillati</taxon>
        <taxon>Bacillota</taxon>
        <taxon>Bacilli</taxon>
        <taxon>Lactobacillales</taxon>
        <taxon>Enterococcaceae</taxon>
        <taxon>Enterococcus</taxon>
    </lineage>
</organism>
<name>A0A241ZZK4_9ENTE</name>
<dbReference type="RefSeq" id="WP_143353817.1">
    <property type="nucleotide sequence ID" value="NZ_NGKU01000003.1"/>
</dbReference>
<evidence type="ECO:0000313" key="2">
    <source>
        <dbReference type="Proteomes" id="UP000195043"/>
    </source>
</evidence>
<evidence type="ECO:0000313" key="1">
    <source>
        <dbReference type="EMBL" id="OTN74225.1"/>
    </source>
</evidence>
<protein>
    <submittedName>
        <fullName evidence="1">Uncharacterized protein</fullName>
    </submittedName>
</protein>
<reference evidence="1 2" key="1">
    <citation type="submission" date="2017-05" db="EMBL/GenBank/DDBJ databases">
        <title>The Genome Sequence of Enterococcus sp. 8G7_MSG3316.</title>
        <authorList>
            <consortium name="The Broad Institute Genomics Platform"/>
            <consortium name="The Broad Institute Genomic Center for Infectious Diseases"/>
            <person name="Earl A."/>
            <person name="Manson A."/>
            <person name="Schwartman J."/>
            <person name="Gilmore M."/>
            <person name="Abouelleil A."/>
            <person name="Cao P."/>
            <person name="Chapman S."/>
            <person name="Cusick C."/>
            <person name="Shea T."/>
            <person name="Young S."/>
            <person name="Neafsey D."/>
            <person name="Nusbaum C."/>
            <person name="Birren B."/>
        </authorList>
    </citation>
    <scope>NUCLEOTIDE SEQUENCE [LARGE SCALE GENOMIC DNA]</scope>
    <source>
        <strain evidence="1 2">8G7_MSG3316</strain>
    </source>
</reference>
<dbReference type="AlphaFoldDB" id="A0A241ZZK4"/>
<comment type="caution">
    <text evidence="1">The sequence shown here is derived from an EMBL/GenBank/DDBJ whole genome shotgun (WGS) entry which is preliminary data.</text>
</comment>
<dbReference type="Proteomes" id="UP000195043">
    <property type="component" value="Unassembled WGS sequence"/>
</dbReference>
<keyword evidence="2" id="KW-1185">Reference proteome</keyword>